<dbReference type="PANTHER" id="PTHR36503">
    <property type="entry name" value="BLR2520 PROTEIN"/>
    <property type="match status" value="1"/>
</dbReference>
<evidence type="ECO:0000313" key="3">
    <source>
        <dbReference type="Proteomes" id="UP000317909"/>
    </source>
</evidence>
<dbReference type="Pfam" id="PF22677">
    <property type="entry name" value="Ble-like_N"/>
    <property type="match status" value="1"/>
</dbReference>
<dbReference type="InterPro" id="IPR053863">
    <property type="entry name" value="Glyoxy/Ble-like_N"/>
</dbReference>
<proteinExistence type="predicted"/>
<dbReference type="InterPro" id="IPR029068">
    <property type="entry name" value="Glyas_Bleomycin-R_OHBP_Dase"/>
</dbReference>
<dbReference type="Gene3D" id="3.10.180.10">
    <property type="entry name" value="2,3-Dihydroxybiphenyl 1,2-Dioxygenase, domain 1"/>
    <property type="match status" value="1"/>
</dbReference>
<sequence length="144" mass="15701">MTAAVKPIVSSMFINLPVQDLARSVAFFESLGFAINKQFSNEQGACVVLGEHSYAMLLTIPFFETFTTKKTADTKQTVGALIAVAVDSREVVDAMVHAAGAAGGTPQESSTDHGFMYEWGFEDLDGHMWGPFWMNPDYVQPQEG</sequence>
<dbReference type="PANTHER" id="PTHR36503:SF2">
    <property type="entry name" value="BLR2408 PROTEIN"/>
    <property type="match status" value="1"/>
</dbReference>
<protein>
    <submittedName>
        <fullName evidence="2">Glyoxalase-like domain protein</fullName>
    </submittedName>
</protein>
<dbReference type="AlphaFoldDB" id="A0A517TU36"/>
<dbReference type="SUPFAM" id="SSF54593">
    <property type="entry name" value="Glyoxalase/Bleomycin resistance protein/Dihydroxybiphenyl dioxygenase"/>
    <property type="match status" value="1"/>
</dbReference>
<dbReference type="EMBL" id="CP036339">
    <property type="protein sequence ID" value="QDT71877.1"/>
    <property type="molecule type" value="Genomic_DNA"/>
</dbReference>
<dbReference type="RefSeq" id="WP_210421114.1">
    <property type="nucleotide sequence ID" value="NZ_CP036339.1"/>
</dbReference>
<gene>
    <name evidence="2" type="ORF">I41_10380</name>
</gene>
<evidence type="ECO:0000259" key="1">
    <source>
        <dbReference type="Pfam" id="PF22677"/>
    </source>
</evidence>
<organism evidence="2 3">
    <name type="scientific">Lacipirellula limnantheis</name>
    <dbReference type="NCBI Taxonomy" id="2528024"/>
    <lineage>
        <taxon>Bacteria</taxon>
        <taxon>Pseudomonadati</taxon>
        <taxon>Planctomycetota</taxon>
        <taxon>Planctomycetia</taxon>
        <taxon>Pirellulales</taxon>
        <taxon>Lacipirellulaceae</taxon>
        <taxon>Lacipirellula</taxon>
    </lineage>
</organism>
<dbReference type="Proteomes" id="UP000317909">
    <property type="component" value="Chromosome"/>
</dbReference>
<feature type="domain" description="Glyoxalase/Bleomycin resistance-like N-terminal" evidence="1">
    <location>
        <begin position="11"/>
        <end position="49"/>
    </location>
</feature>
<keyword evidence="3" id="KW-1185">Reference proteome</keyword>
<name>A0A517TU36_9BACT</name>
<reference evidence="2 3" key="1">
    <citation type="submission" date="2019-02" db="EMBL/GenBank/DDBJ databases">
        <title>Deep-cultivation of Planctomycetes and their phenomic and genomic characterization uncovers novel biology.</title>
        <authorList>
            <person name="Wiegand S."/>
            <person name="Jogler M."/>
            <person name="Boedeker C."/>
            <person name="Pinto D."/>
            <person name="Vollmers J."/>
            <person name="Rivas-Marin E."/>
            <person name="Kohn T."/>
            <person name="Peeters S.H."/>
            <person name="Heuer A."/>
            <person name="Rast P."/>
            <person name="Oberbeckmann S."/>
            <person name="Bunk B."/>
            <person name="Jeske O."/>
            <person name="Meyerdierks A."/>
            <person name="Storesund J.E."/>
            <person name="Kallscheuer N."/>
            <person name="Luecker S."/>
            <person name="Lage O.M."/>
            <person name="Pohl T."/>
            <person name="Merkel B.J."/>
            <person name="Hornburger P."/>
            <person name="Mueller R.-W."/>
            <person name="Bruemmer F."/>
            <person name="Labrenz M."/>
            <person name="Spormann A.M."/>
            <person name="Op den Camp H."/>
            <person name="Overmann J."/>
            <person name="Amann R."/>
            <person name="Jetten M.S.M."/>
            <person name="Mascher T."/>
            <person name="Medema M.H."/>
            <person name="Devos D.P."/>
            <person name="Kaster A.-K."/>
            <person name="Ovreas L."/>
            <person name="Rohde M."/>
            <person name="Galperin M.Y."/>
            <person name="Jogler C."/>
        </authorList>
    </citation>
    <scope>NUCLEOTIDE SEQUENCE [LARGE SCALE GENOMIC DNA]</scope>
    <source>
        <strain evidence="2 3">I41</strain>
    </source>
</reference>
<evidence type="ECO:0000313" key="2">
    <source>
        <dbReference type="EMBL" id="QDT71877.1"/>
    </source>
</evidence>
<accession>A0A517TU36</accession>
<dbReference type="KEGG" id="llh:I41_10380"/>